<name>A0A7W7QDF6_9PSEU</name>
<evidence type="ECO:0000313" key="2">
    <source>
        <dbReference type="EMBL" id="MBB4911514.1"/>
    </source>
</evidence>
<evidence type="ECO:0000256" key="1">
    <source>
        <dbReference type="SAM" id="SignalP"/>
    </source>
</evidence>
<dbReference type="AlphaFoldDB" id="A0A7W7QDF6"/>
<protein>
    <submittedName>
        <fullName evidence="2">Multiple sugar transport system substrate-binding protein</fullName>
    </submittedName>
</protein>
<evidence type="ECO:0000313" key="3">
    <source>
        <dbReference type="Proteomes" id="UP000520767"/>
    </source>
</evidence>
<dbReference type="RefSeq" id="WP_184815535.1">
    <property type="nucleotide sequence ID" value="NZ_JACHJQ010000010.1"/>
</dbReference>
<dbReference type="Proteomes" id="UP000520767">
    <property type="component" value="Unassembled WGS sequence"/>
</dbReference>
<dbReference type="InterPro" id="IPR050490">
    <property type="entry name" value="Bact_solute-bd_prot1"/>
</dbReference>
<keyword evidence="2" id="KW-0762">Sugar transport</keyword>
<dbReference type="PROSITE" id="PS51257">
    <property type="entry name" value="PROKAR_LIPOPROTEIN"/>
    <property type="match status" value="1"/>
</dbReference>
<keyword evidence="2" id="KW-0813">Transport</keyword>
<dbReference type="PANTHER" id="PTHR43649">
    <property type="entry name" value="ARABINOSE-BINDING PROTEIN-RELATED"/>
    <property type="match status" value="1"/>
</dbReference>
<keyword evidence="1" id="KW-0732">Signal</keyword>
<dbReference type="SUPFAM" id="SSF53850">
    <property type="entry name" value="Periplasmic binding protein-like II"/>
    <property type="match status" value="1"/>
</dbReference>
<sequence>MTRTPRRKVIWALATSLAVLLAGCSSGDDSSSGGNASPEALDAALDKGGTITYWSWTPSGKEQSAAFEKEYPNVNVEFVNVGTGEDHYTALQNAIKAGRGGPDVTQIEYRALPQFALQESLVDLTGYGFENLEDDYTASTWESVHVGDGIYGLPQDSGPMALFYNKEVFTQYGIAVPKTWDDYVAAAQKLHAADPTKYIASDAGDPGFTTSLIWQAGGRPFKTEGDRDVTVNLQDEGTKKWTAVWNKLVEGKLVTNITGWTDEWYRALGDGTIATVTAGAWMPGILMESVQAASGKWAVAPLPTYDGGEPVTAEHGGSTQSVLKQSDNPDLAAAFVRWLNNDQASLDVFLESGGFPATTADLESSEFRDFSSPYFGGQKINEVLTTAATQVSSGWEYLPYQLYAETIFYDTAGQAYVNNTDLDAGLRAWQDTLVEYGNQQGFSVNQG</sequence>
<dbReference type="PANTHER" id="PTHR43649:SF14">
    <property type="entry name" value="BLR3389 PROTEIN"/>
    <property type="match status" value="1"/>
</dbReference>
<organism evidence="2 3">
    <name type="scientific">Actinophytocola algeriensis</name>
    <dbReference type="NCBI Taxonomy" id="1768010"/>
    <lineage>
        <taxon>Bacteria</taxon>
        <taxon>Bacillati</taxon>
        <taxon>Actinomycetota</taxon>
        <taxon>Actinomycetes</taxon>
        <taxon>Pseudonocardiales</taxon>
        <taxon>Pseudonocardiaceae</taxon>
    </lineage>
</organism>
<feature type="chain" id="PRO_5031314079" evidence="1">
    <location>
        <begin position="28"/>
        <end position="447"/>
    </location>
</feature>
<reference evidence="2 3" key="1">
    <citation type="submission" date="2020-08" db="EMBL/GenBank/DDBJ databases">
        <title>Genomic Encyclopedia of Type Strains, Phase III (KMG-III): the genomes of soil and plant-associated and newly described type strains.</title>
        <authorList>
            <person name="Whitman W."/>
        </authorList>
    </citation>
    <scope>NUCLEOTIDE SEQUENCE [LARGE SCALE GENOMIC DNA]</scope>
    <source>
        <strain evidence="2 3">CECT 8960</strain>
    </source>
</reference>
<proteinExistence type="predicted"/>
<dbReference type="CDD" id="cd13585">
    <property type="entry name" value="PBP2_TMBP_like"/>
    <property type="match status" value="1"/>
</dbReference>
<dbReference type="Pfam" id="PF01547">
    <property type="entry name" value="SBP_bac_1"/>
    <property type="match status" value="1"/>
</dbReference>
<gene>
    <name evidence="2" type="ORF">FHR82_007784</name>
</gene>
<dbReference type="EMBL" id="JACHJQ010000010">
    <property type="protein sequence ID" value="MBB4911514.1"/>
    <property type="molecule type" value="Genomic_DNA"/>
</dbReference>
<dbReference type="InterPro" id="IPR006059">
    <property type="entry name" value="SBP"/>
</dbReference>
<keyword evidence="3" id="KW-1185">Reference proteome</keyword>
<accession>A0A7W7QDF6</accession>
<comment type="caution">
    <text evidence="2">The sequence shown here is derived from an EMBL/GenBank/DDBJ whole genome shotgun (WGS) entry which is preliminary data.</text>
</comment>
<dbReference type="Gene3D" id="3.40.190.10">
    <property type="entry name" value="Periplasmic binding protein-like II"/>
    <property type="match status" value="3"/>
</dbReference>
<feature type="signal peptide" evidence="1">
    <location>
        <begin position="1"/>
        <end position="27"/>
    </location>
</feature>